<evidence type="ECO:0000256" key="4">
    <source>
        <dbReference type="ARBA" id="ARBA00022553"/>
    </source>
</evidence>
<dbReference type="GO" id="GO:0005737">
    <property type="term" value="C:cytoplasm"/>
    <property type="evidence" value="ECO:0007669"/>
    <property type="project" value="UniProtKB-SubCell"/>
</dbReference>
<dbReference type="GO" id="GO:0003924">
    <property type="term" value="F:GTPase activity"/>
    <property type="evidence" value="ECO:0007669"/>
    <property type="project" value="InterPro"/>
</dbReference>
<dbReference type="Pfam" id="PF03144">
    <property type="entry name" value="GTP_EFTU_D2"/>
    <property type="match status" value="1"/>
</dbReference>
<dbReference type="InterPro" id="IPR037189">
    <property type="entry name" value="HBS1-like_N_sf"/>
</dbReference>
<evidence type="ECO:0000256" key="9">
    <source>
        <dbReference type="ARBA" id="ARBA00023134"/>
    </source>
</evidence>
<dbReference type="PRINTS" id="PR00315">
    <property type="entry name" value="ELONGATNFCT"/>
</dbReference>
<dbReference type="FunFam" id="2.40.30.10:FF:000020">
    <property type="entry name" value="Translation elongation factor EF-1"/>
    <property type="match status" value="1"/>
</dbReference>
<evidence type="ECO:0000256" key="5">
    <source>
        <dbReference type="ARBA" id="ARBA00022741"/>
    </source>
</evidence>
<keyword evidence="4" id="KW-0597">Phosphoprotein</keyword>
<evidence type="ECO:0000256" key="2">
    <source>
        <dbReference type="ARBA" id="ARBA00007249"/>
    </source>
</evidence>
<dbReference type="SUPFAM" id="SSF50447">
    <property type="entry name" value="Translation proteins"/>
    <property type="match status" value="1"/>
</dbReference>
<dbReference type="Pfam" id="PF08938">
    <property type="entry name" value="HBS1_N"/>
    <property type="match status" value="1"/>
</dbReference>
<dbReference type="Gene3D" id="1.10.8.10">
    <property type="entry name" value="DNA helicase RuvA subunit, C-terminal domain"/>
    <property type="match status" value="1"/>
</dbReference>
<gene>
    <name evidence="13" type="ORF">QLX08_000372</name>
</gene>
<comment type="caution">
    <text evidence="13">The sequence shown here is derived from an EMBL/GenBank/DDBJ whole genome shotgun (WGS) entry which is preliminary data.</text>
</comment>
<dbReference type="EMBL" id="JAWNGG020000004">
    <property type="protein sequence ID" value="KAK9310398.1"/>
    <property type="molecule type" value="Genomic_DNA"/>
</dbReference>
<keyword evidence="7" id="KW-0810">Translation regulation</keyword>
<dbReference type="SUPFAM" id="SSF109732">
    <property type="entry name" value="HBS1-like domain"/>
    <property type="match status" value="1"/>
</dbReference>
<dbReference type="Pfam" id="PF22594">
    <property type="entry name" value="GTP-eEF1A_C"/>
    <property type="match status" value="1"/>
</dbReference>
<feature type="domain" description="Tr-type G" evidence="12">
    <location>
        <begin position="273"/>
        <end position="494"/>
    </location>
</feature>
<dbReference type="Pfam" id="PF00009">
    <property type="entry name" value="GTP_EFTU"/>
    <property type="match status" value="1"/>
</dbReference>
<dbReference type="Gene3D" id="3.40.50.300">
    <property type="entry name" value="P-loop containing nucleotide triphosphate hydrolases"/>
    <property type="match status" value="1"/>
</dbReference>
<evidence type="ECO:0000259" key="12">
    <source>
        <dbReference type="PROSITE" id="PS51722"/>
    </source>
</evidence>
<comment type="similarity">
    <text evidence="2">Belongs to the TRAFAC class translation factor GTPase superfamily. Classic translation factor GTPase family. EF-Tu/EF-1A subfamily.</text>
</comment>
<keyword evidence="9" id="KW-0342">GTP-binding</keyword>
<evidence type="ECO:0000256" key="8">
    <source>
        <dbReference type="ARBA" id="ARBA00022917"/>
    </source>
</evidence>
<dbReference type="InterPro" id="IPR015033">
    <property type="entry name" value="HBS1-like_N"/>
</dbReference>
<keyword evidence="8" id="KW-0648">Protein biosynthesis</keyword>
<dbReference type="CDD" id="cd16267">
    <property type="entry name" value="HBS1-like_II"/>
    <property type="match status" value="1"/>
</dbReference>
<dbReference type="InterPro" id="IPR009001">
    <property type="entry name" value="Transl_elong_EF1A/Init_IF2_C"/>
</dbReference>
<dbReference type="InterPro" id="IPR000795">
    <property type="entry name" value="T_Tr_GTP-bd_dom"/>
</dbReference>
<dbReference type="SUPFAM" id="SSF52540">
    <property type="entry name" value="P-loop containing nucleoside triphosphate hydrolases"/>
    <property type="match status" value="1"/>
</dbReference>
<sequence>MSRHRDVRCMNYSEEYEGYDDVYGHSVEDDYCVSPSAEQFLFDRSKQQNIASFITEPDIIEDNEDSEELSMSFNEKDAFTDIEWAKLMSCMESIKNVIGDTVPESEIKKKIIQSKFDVKIALDLILKESSPKTATGPSMVNKDNLEPHPGKKLSSKSPFQVTTPSNVKIIPAGKRPVIKGFNVSGTENTDVLNSRIESPRSQSPYSDYNSPEIKRKENIITREKKAGSSNANSPRCQSPILGHETPDFDPKLKLNEEKVDVMKIYKDKRGDSKEQLHLVVVGHVDAGKSTLLGRLLCELGQVPSRLIHKYQQESKKIGKQSFAYAWVLDETGEERERGITMDVGHSKFETETKSITLLDAPGHKDFIPNMITGATQADVALLVVDATRGEFETGFDSGGQTREHALLLRSLGISQLAVIVNKLDTVNWSKERFDEIVNKMSVFLKQAGFKDNVTFVPCSGLSGENILTKPKEPLSNWYTGPTLVSVIENFKCPERHINKPFRFSVNDIFKGTGSGFCVSGHVETGMVSLGDKVLVLPRNETAVVKGLQIDEISTTNAFAGDHVSLTLSGIDQQNVGIGDIICNLQNPVPVTTRFQAHVVVFAVKIPIMKGLPVIIHQHSLVQPAVITKLVVQLHRNTGEMIKKKPRCLPKNSSAIIEITTQNPVCMELYKDIKELGRIMLRVEGTTIAAGLITKIK</sequence>
<dbReference type="CDD" id="cd01883">
    <property type="entry name" value="EF1_alpha"/>
    <property type="match status" value="1"/>
</dbReference>
<dbReference type="GO" id="GO:0006417">
    <property type="term" value="P:regulation of translation"/>
    <property type="evidence" value="ECO:0007669"/>
    <property type="project" value="UniProtKB-KW"/>
</dbReference>
<feature type="compositionally biased region" description="Basic and acidic residues" evidence="11">
    <location>
        <begin position="212"/>
        <end position="226"/>
    </location>
</feature>
<dbReference type="CDD" id="cd04093">
    <property type="entry name" value="HBS1_C_III"/>
    <property type="match status" value="1"/>
</dbReference>
<dbReference type="InterPro" id="IPR027417">
    <property type="entry name" value="P-loop_NTPase"/>
</dbReference>
<evidence type="ECO:0000256" key="1">
    <source>
        <dbReference type="ARBA" id="ARBA00004496"/>
    </source>
</evidence>
<dbReference type="InterPro" id="IPR004161">
    <property type="entry name" value="EFTu-like_2"/>
</dbReference>
<evidence type="ECO:0000256" key="10">
    <source>
        <dbReference type="ARBA" id="ARBA00049117"/>
    </source>
</evidence>
<accession>A0AAW1AKM0</accession>
<dbReference type="Proteomes" id="UP001432146">
    <property type="component" value="Unassembled WGS sequence"/>
</dbReference>
<dbReference type="FunFam" id="3.40.50.300:FF:000204">
    <property type="entry name" value="Translation elongation factor Tu"/>
    <property type="match status" value="1"/>
</dbReference>
<keyword evidence="3" id="KW-0963">Cytoplasm</keyword>
<evidence type="ECO:0000313" key="13">
    <source>
        <dbReference type="EMBL" id="KAK9310398.1"/>
    </source>
</evidence>
<feature type="region of interest" description="Disordered" evidence="11">
    <location>
        <begin position="192"/>
        <end position="249"/>
    </location>
</feature>
<evidence type="ECO:0000313" key="14">
    <source>
        <dbReference type="Proteomes" id="UP001432146"/>
    </source>
</evidence>
<name>A0AAW1AKM0_9HYME</name>
<comment type="catalytic activity">
    <reaction evidence="10">
        <text>GTP + H2O = GDP + phosphate + H(+)</text>
        <dbReference type="Rhea" id="RHEA:19669"/>
        <dbReference type="ChEBI" id="CHEBI:15377"/>
        <dbReference type="ChEBI" id="CHEBI:15378"/>
        <dbReference type="ChEBI" id="CHEBI:37565"/>
        <dbReference type="ChEBI" id="CHEBI:43474"/>
        <dbReference type="ChEBI" id="CHEBI:58189"/>
    </reaction>
    <physiologicalReaction direction="left-to-right" evidence="10">
        <dbReference type="Rhea" id="RHEA:19670"/>
    </physiologicalReaction>
</comment>
<evidence type="ECO:0000256" key="6">
    <source>
        <dbReference type="ARBA" id="ARBA00022801"/>
    </source>
</evidence>
<evidence type="ECO:0000256" key="3">
    <source>
        <dbReference type="ARBA" id="ARBA00022490"/>
    </source>
</evidence>
<reference evidence="13 14" key="1">
    <citation type="submission" date="2024-05" db="EMBL/GenBank/DDBJ databases">
        <title>The nuclear and mitochondrial genome assemblies of Tetragonisca angustula (Apidae: Meliponini), a tiny yet remarkable pollinator in the Neotropics.</title>
        <authorList>
            <person name="Ferrari R."/>
            <person name="Ricardo P.C."/>
            <person name="Dias F.C."/>
            <person name="Araujo N.S."/>
            <person name="Soares D.O."/>
            <person name="Zhou Q.-S."/>
            <person name="Zhu C.-D."/>
            <person name="Coutinho L."/>
            <person name="Airas M.C."/>
            <person name="Batista T.M."/>
        </authorList>
    </citation>
    <scope>NUCLEOTIDE SEQUENCE [LARGE SCALE GENOMIC DNA]</scope>
    <source>
        <strain evidence="13">ASF017062</strain>
        <tissue evidence="13">Abdomen</tissue>
    </source>
</reference>
<feature type="compositionally biased region" description="Polar residues" evidence="11">
    <location>
        <begin position="227"/>
        <end position="236"/>
    </location>
</feature>
<dbReference type="InterPro" id="IPR009000">
    <property type="entry name" value="Transl_B-barrel_sf"/>
</dbReference>
<keyword evidence="5" id="KW-0547">Nucleotide-binding</keyword>
<keyword evidence="14" id="KW-1185">Reference proteome</keyword>
<dbReference type="InterPro" id="IPR050100">
    <property type="entry name" value="TRAFAC_GTPase_members"/>
</dbReference>
<evidence type="ECO:0000256" key="11">
    <source>
        <dbReference type="SAM" id="MobiDB-lite"/>
    </source>
</evidence>
<dbReference type="SUPFAM" id="SSF50465">
    <property type="entry name" value="EF-Tu/eEF-1alpha/eIF2-gamma C-terminal domain"/>
    <property type="match status" value="1"/>
</dbReference>
<dbReference type="Gene3D" id="2.40.30.10">
    <property type="entry name" value="Translation factors"/>
    <property type="match status" value="2"/>
</dbReference>
<dbReference type="FunFam" id="2.40.30.10:FF:000070">
    <property type="entry name" value="Translation elongation factor EF-1 subunit"/>
    <property type="match status" value="1"/>
</dbReference>
<dbReference type="GO" id="GO:0006412">
    <property type="term" value="P:translation"/>
    <property type="evidence" value="ECO:0007669"/>
    <property type="project" value="UniProtKB-KW"/>
</dbReference>
<evidence type="ECO:0000256" key="7">
    <source>
        <dbReference type="ARBA" id="ARBA00022845"/>
    </source>
</evidence>
<keyword evidence="6" id="KW-0378">Hydrolase</keyword>
<dbReference type="PANTHER" id="PTHR23115">
    <property type="entry name" value="TRANSLATION FACTOR"/>
    <property type="match status" value="1"/>
</dbReference>
<feature type="region of interest" description="Disordered" evidence="11">
    <location>
        <begin position="132"/>
        <end position="166"/>
    </location>
</feature>
<dbReference type="GO" id="GO:0005525">
    <property type="term" value="F:GTP binding"/>
    <property type="evidence" value="ECO:0007669"/>
    <property type="project" value="UniProtKB-KW"/>
</dbReference>
<feature type="compositionally biased region" description="Polar residues" evidence="11">
    <location>
        <begin position="192"/>
        <end position="209"/>
    </location>
</feature>
<feature type="compositionally biased region" description="Polar residues" evidence="11">
    <location>
        <begin position="155"/>
        <end position="166"/>
    </location>
</feature>
<dbReference type="PROSITE" id="PS51722">
    <property type="entry name" value="G_TR_2"/>
    <property type="match status" value="1"/>
</dbReference>
<proteinExistence type="inferred from homology"/>
<dbReference type="InterPro" id="IPR054696">
    <property type="entry name" value="GTP-eEF1A_C"/>
</dbReference>
<protein>
    <recommendedName>
        <fullName evidence="12">Tr-type G domain-containing protein</fullName>
    </recommendedName>
</protein>
<comment type="subcellular location">
    <subcellularLocation>
        <location evidence="1">Cytoplasm</location>
    </subcellularLocation>
</comment>
<organism evidence="13 14">
    <name type="scientific">Tetragonisca angustula</name>
    <dbReference type="NCBI Taxonomy" id="166442"/>
    <lineage>
        <taxon>Eukaryota</taxon>
        <taxon>Metazoa</taxon>
        <taxon>Ecdysozoa</taxon>
        <taxon>Arthropoda</taxon>
        <taxon>Hexapoda</taxon>
        <taxon>Insecta</taxon>
        <taxon>Pterygota</taxon>
        <taxon>Neoptera</taxon>
        <taxon>Endopterygota</taxon>
        <taxon>Hymenoptera</taxon>
        <taxon>Apocrita</taxon>
        <taxon>Aculeata</taxon>
        <taxon>Apoidea</taxon>
        <taxon>Anthophila</taxon>
        <taxon>Apidae</taxon>
        <taxon>Tetragonisca</taxon>
    </lineage>
</organism>
<dbReference type="AlphaFoldDB" id="A0AAW1AKM0"/>